<feature type="domain" description="HTH marR-type" evidence="1">
    <location>
        <begin position="37"/>
        <end position="90"/>
    </location>
</feature>
<protein>
    <submittedName>
        <fullName evidence="2">MarR family winged helix-turn-helix transcriptional regulator</fullName>
    </submittedName>
</protein>
<accession>A0ABU8DRA9</accession>
<gene>
    <name evidence="2" type="ORF">TEK04_05545</name>
</gene>
<dbReference type="Proteomes" id="UP001361570">
    <property type="component" value="Unassembled WGS sequence"/>
</dbReference>
<sequence>MTGDPEADPYAELADLILNVGRLIRVRTPSGPEVVPLTPTERQVMRIVDLHPGSAPSEIAQRTHLQRTNVSTALRTLQGKGMVIREAGPGRGVAVHPTGRAVANLATLRSAWSRHLCDVLPGERDAVETCNRLLGRLEAGLTAPPTAGAQGDGHT</sequence>
<comment type="caution">
    <text evidence="2">The sequence shown here is derived from an EMBL/GenBank/DDBJ whole genome shotgun (WGS) entry which is preliminary data.</text>
</comment>
<keyword evidence="3" id="KW-1185">Reference proteome</keyword>
<dbReference type="Gene3D" id="1.10.10.10">
    <property type="entry name" value="Winged helix-like DNA-binding domain superfamily/Winged helix DNA-binding domain"/>
    <property type="match status" value="1"/>
</dbReference>
<dbReference type="Pfam" id="PF12802">
    <property type="entry name" value="MarR_2"/>
    <property type="match status" value="1"/>
</dbReference>
<evidence type="ECO:0000313" key="3">
    <source>
        <dbReference type="Proteomes" id="UP001361570"/>
    </source>
</evidence>
<dbReference type="InterPro" id="IPR000835">
    <property type="entry name" value="HTH_MarR-typ"/>
</dbReference>
<evidence type="ECO:0000313" key="2">
    <source>
        <dbReference type="EMBL" id="MEI4271178.1"/>
    </source>
</evidence>
<reference evidence="2 3" key="1">
    <citation type="submission" date="2024-03" db="EMBL/GenBank/DDBJ databases">
        <title>Draft genome sequence of Klenkia sp. LSe6-5.</title>
        <authorList>
            <person name="Duangmal K."/>
            <person name="Chantavorakit T."/>
        </authorList>
    </citation>
    <scope>NUCLEOTIDE SEQUENCE [LARGE SCALE GENOMIC DNA]</scope>
    <source>
        <strain evidence="2 3">LSe6-5</strain>
    </source>
</reference>
<proteinExistence type="predicted"/>
<dbReference type="InterPro" id="IPR036390">
    <property type="entry name" value="WH_DNA-bd_sf"/>
</dbReference>
<evidence type="ECO:0000259" key="1">
    <source>
        <dbReference type="Pfam" id="PF12802"/>
    </source>
</evidence>
<dbReference type="InterPro" id="IPR036388">
    <property type="entry name" value="WH-like_DNA-bd_sf"/>
</dbReference>
<dbReference type="EMBL" id="JBAPLU010000004">
    <property type="protein sequence ID" value="MEI4271178.1"/>
    <property type="molecule type" value="Genomic_DNA"/>
</dbReference>
<dbReference type="SUPFAM" id="SSF46785">
    <property type="entry name" value="Winged helix' DNA-binding domain"/>
    <property type="match status" value="1"/>
</dbReference>
<name>A0ABU8DRA9_9ACTN</name>
<dbReference type="RefSeq" id="WP_336403319.1">
    <property type="nucleotide sequence ID" value="NZ_JBAPLU010000004.1"/>
</dbReference>
<organism evidence="2 3">
    <name type="scientific">Klenkia sesuvii</name>
    <dbReference type="NCBI Taxonomy" id="3103137"/>
    <lineage>
        <taxon>Bacteria</taxon>
        <taxon>Bacillati</taxon>
        <taxon>Actinomycetota</taxon>
        <taxon>Actinomycetes</taxon>
        <taxon>Geodermatophilales</taxon>
        <taxon>Geodermatophilaceae</taxon>
        <taxon>Klenkia</taxon>
    </lineage>
</organism>